<feature type="domain" description="TY-Chap central" evidence="1">
    <location>
        <begin position="154"/>
        <end position="279"/>
    </location>
</feature>
<dbReference type="RefSeq" id="WP_059039334.1">
    <property type="nucleotide sequence ID" value="NZ_JAADZU010000097.1"/>
</dbReference>
<feature type="domain" description="TY-Chap N-terminal" evidence="2">
    <location>
        <begin position="12"/>
        <end position="128"/>
    </location>
</feature>
<name>A0A7K3LUU0_9ACTN</name>
<proteinExistence type="predicted"/>
<reference evidence="4 5" key="1">
    <citation type="submission" date="2020-01" db="EMBL/GenBank/DDBJ databases">
        <title>Investigation of new actinobacteria for the biodesulphurisation of diesel fuel.</title>
        <authorList>
            <person name="Athi Narayanan S.M."/>
        </authorList>
    </citation>
    <scope>NUCLEOTIDE SEQUENCE [LARGE SCALE GENOMIC DNA]</scope>
    <source>
        <strain evidence="4 5">213E</strain>
    </source>
</reference>
<accession>A0A7K3LUU0</accession>
<sequence>MRGNDFDSIVDTAWRNFRASLADQLFMFTDRSFTWVAQNPEIPDGPHGHLDFEFTRANRLRMTLNPTTLHPDAECYLEQVEMLTELGWRQLRNEKFILERGRRHVDELAAIAVATLRQVWEVLHPAFLTSPLLESPAPWTEPPLNVGVIPGNADQLRALIVTALSEATGTAVELDDDGDVPLPTHPCRSWLQITPDAPRIELFAQLTDRIPDPAAAATYLAAQPTSFNAVRLSLRQGAVFAQMVLDARVFHDRVLTAAMVEWFDFMESDAAEIITTIEGAGADPTADACATGDCAPEEEVPAGLLAVLELAPMSGTVTPEDVAHVCDHDREAMLDYLHRCEEQAVEWGRNAAREIDADEAAACRHERRVWEVTAELLRDALRLVDDNHGMRPAG</sequence>
<dbReference type="EMBL" id="JAADZU010000097">
    <property type="protein sequence ID" value="NDK92065.1"/>
    <property type="molecule type" value="Genomic_DNA"/>
</dbReference>
<evidence type="ECO:0000313" key="5">
    <source>
        <dbReference type="Proteomes" id="UP000466307"/>
    </source>
</evidence>
<dbReference type="Proteomes" id="UP000466307">
    <property type="component" value="Unassembled WGS sequence"/>
</dbReference>
<keyword evidence="5" id="KW-1185">Reference proteome</keyword>
<evidence type="ECO:0008006" key="6">
    <source>
        <dbReference type="Google" id="ProtNLM"/>
    </source>
</evidence>
<evidence type="ECO:0000259" key="3">
    <source>
        <dbReference type="Pfam" id="PF22554"/>
    </source>
</evidence>
<protein>
    <recommendedName>
        <fullName evidence="6">YbjN domain-containing protein</fullName>
    </recommendedName>
</protein>
<comment type="caution">
    <text evidence="4">The sequence shown here is derived from an EMBL/GenBank/DDBJ whole genome shotgun (WGS) entry which is preliminary data.</text>
</comment>
<dbReference type="Pfam" id="PF22551">
    <property type="entry name" value="TY-Chap1"/>
    <property type="match status" value="1"/>
</dbReference>
<dbReference type="InterPro" id="IPR054342">
    <property type="entry name" value="TY-Chap_C"/>
</dbReference>
<dbReference type="Pfam" id="PF22554">
    <property type="entry name" value="Chap-C"/>
    <property type="match status" value="1"/>
</dbReference>
<dbReference type="AlphaFoldDB" id="A0A7K3LUU0"/>
<feature type="domain" description="TY-Chap C-terminal" evidence="3">
    <location>
        <begin position="299"/>
        <end position="384"/>
    </location>
</feature>
<evidence type="ECO:0000259" key="2">
    <source>
        <dbReference type="Pfam" id="PF22552"/>
    </source>
</evidence>
<organism evidence="4 5">
    <name type="scientific">Gordonia desulfuricans</name>
    <dbReference type="NCBI Taxonomy" id="89051"/>
    <lineage>
        <taxon>Bacteria</taxon>
        <taxon>Bacillati</taxon>
        <taxon>Actinomycetota</taxon>
        <taxon>Actinomycetes</taxon>
        <taxon>Mycobacteriales</taxon>
        <taxon>Gordoniaceae</taxon>
        <taxon>Gordonia</taxon>
    </lineage>
</organism>
<dbReference type="InterPro" id="IPR054344">
    <property type="entry name" value="TY-Chap_N"/>
</dbReference>
<evidence type="ECO:0000313" key="4">
    <source>
        <dbReference type="EMBL" id="NDK92065.1"/>
    </source>
</evidence>
<dbReference type="Pfam" id="PF22552">
    <property type="entry name" value="TY-Chap3"/>
    <property type="match status" value="1"/>
</dbReference>
<dbReference type="InterPro" id="IPR054343">
    <property type="entry name" value="TY-Chap_M"/>
</dbReference>
<evidence type="ECO:0000259" key="1">
    <source>
        <dbReference type="Pfam" id="PF22551"/>
    </source>
</evidence>
<gene>
    <name evidence="4" type="ORF">GYA93_21190</name>
</gene>